<dbReference type="RefSeq" id="WP_012199186.1">
    <property type="nucleotide sequence ID" value="NC_010001.1"/>
</dbReference>
<keyword evidence="3" id="KW-0238">DNA-binding</keyword>
<dbReference type="GO" id="GO:0005524">
    <property type="term" value="F:ATP binding"/>
    <property type="evidence" value="ECO:0007669"/>
    <property type="project" value="UniProtKB-KW"/>
</dbReference>
<dbReference type="InterPro" id="IPR027417">
    <property type="entry name" value="P-loop_NTPase"/>
</dbReference>
<dbReference type="GO" id="GO:0140664">
    <property type="term" value="F:ATP-dependent DNA damage sensor activity"/>
    <property type="evidence" value="ECO:0007669"/>
    <property type="project" value="InterPro"/>
</dbReference>
<reference evidence="7" key="1">
    <citation type="submission" date="2007-11" db="EMBL/GenBank/DDBJ databases">
        <title>Complete genome sequence of Clostridium phytofermentans ISDg.</title>
        <authorList>
            <person name="Leschine S.B."/>
            <person name="Warnick T.A."/>
            <person name="Blanchard J.L."/>
            <person name="Schnell D.J."/>
            <person name="Petit E.L."/>
            <person name="LaTouf W.G."/>
            <person name="Copeland A."/>
            <person name="Lucas S."/>
            <person name="Lapidus A."/>
            <person name="Barry K."/>
            <person name="Glavina del Rio T."/>
            <person name="Dalin E."/>
            <person name="Tice H."/>
            <person name="Pitluck S."/>
            <person name="Kiss H."/>
            <person name="Brettin T."/>
            <person name="Bruce D."/>
            <person name="Detter J.C."/>
            <person name="Han C."/>
            <person name="Kuske C."/>
            <person name="Schmutz J."/>
            <person name="Larimer F."/>
            <person name="Land M."/>
            <person name="Hauser L."/>
            <person name="Kyrpides N."/>
            <person name="Kim E.A."/>
            <person name="Richardson P."/>
        </authorList>
    </citation>
    <scope>NUCLEOTIDE SEQUENCE [LARGE SCALE GENOMIC DNA]</scope>
    <source>
        <strain evidence="7">ATCC 700394 / DSM 18823 / ISDg</strain>
    </source>
</reference>
<dbReference type="AlphaFoldDB" id="A9KN39"/>
<accession>A9KN39</accession>
<evidence type="ECO:0000313" key="7">
    <source>
        <dbReference type="Proteomes" id="UP000000370"/>
    </source>
</evidence>
<keyword evidence="1" id="KW-0547">Nucleotide-binding</keyword>
<keyword evidence="4" id="KW-0472">Membrane</keyword>
<evidence type="ECO:0000259" key="5">
    <source>
        <dbReference type="SMART" id="SM00534"/>
    </source>
</evidence>
<protein>
    <submittedName>
        <fullName evidence="6">DNA mismatch repair protein MutS domain protein</fullName>
    </submittedName>
</protein>
<dbReference type="KEGG" id="cpy:Cphy_1160"/>
<evidence type="ECO:0000256" key="4">
    <source>
        <dbReference type="SAM" id="Phobius"/>
    </source>
</evidence>
<dbReference type="GO" id="GO:0005829">
    <property type="term" value="C:cytosol"/>
    <property type="evidence" value="ECO:0007669"/>
    <property type="project" value="TreeGrafter"/>
</dbReference>
<dbReference type="InterPro" id="IPR045076">
    <property type="entry name" value="MutS"/>
</dbReference>
<feature type="transmembrane region" description="Helical" evidence="4">
    <location>
        <begin position="6"/>
        <end position="26"/>
    </location>
</feature>
<dbReference type="SUPFAM" id="SSF52540">
    <property type="entry name" value="P-loop containing nucleoside triphosphate hydrolases"/>
    <property type="match status" value="1"/>
</dbReference>
<keyword evidence="4" id="KW-1133">Transmembrane helix</keyword>
<sequence>MNSFFIVLGIFLFGVILALIIQEYFLQKSRRQYIQKRFGTIPPERNYDFEGIASYWEEIKKQIPNQVQVDNVTWNDLDMDKVYARINQCCSSVGEEYLYAILHQLHWSEEELSGLEEKIQYFESRDEERIRMMEYLLALGKKPRNFLIPFLNHTDIFEIPHILIYRILQFLLFGSFIGALVLQNALWITILIVIAGINLVVFECQHAKYETSVVTLSYITRLLFTAKKIAKSKETSFEETFHELHEPSSSFRSFSKSVQSLELHTQTRLSGVGLELLFEYLRGITLVDFTKYHKVMKALKGKKDLFYKIYHSIGQLDCAISILSFRHSIPFYCKPEFSSSTDSIKAKEIYHPLIQDAITNTISFDRCIILSGSNASGKSTFIKTIAINAILAQSIQTCLATQFCMPRSSIVSSMAVRDDIISGDSYFITELNYLNRILSNLNEDRTTLCFIDEILRGTNTAERIAASIAVVKYLVQKNCIAIVATHDVELTEELKEICDNYHFREVLNEGDVVFDYKLHDGPTTTRNAILLLERMGYPEEIIKTANRYVNSINN</sequence>
<dbReference type="Pfam" id="PF00488">
    <property type="entry name" value="MutS_V"/>
    <property type="match status" value="1"/>
</dbReference>
<dbReference type="SMART" id="SM00534">
    <property type="entry name" value="MUTSac"/>
    <property type="match status" value="1"/>
</dbReference>
<dbReference type="eggNOG" id="COG0249">
    <property type="taxonomic scope" value="Bacteria"/>
</dbReference>
<dbReference type="STRING" id="357809.Cphy_1160"/>
<organism evidence="6 7">
    <name type="scientific">Lachnoclostridium phytofermentans (strain ATCC 700394 / DSM 18823 / ISDg)</name>
    <name type="common">Clostridium phytofermentans</name>
    <dbReference type="NCBI Taxonomy" id="357809"/>
    <lineage>
        <taxon>Bacteria</taxon>
        <taxon>Bacillati</taxon>
        <taxon>Bacillota</taxon>
        <taxon>Clostridia</taxon>
        <taxon>Lachnospirales</taxon>
        <taxon>Lachnospiraceae</taxon>
    </lineage>
</organism>
<dbReference type="Gene3D" id="3.40.50.300">
    <property type="entry name" value="P-loop containing nucleotide triphosphate hydrolases"/>
    <property type="match status" value="1"/>
</dbReference>
<dbReference type="Proteomes" id="UP000000370">
    <property type="component" value="Chromosome"/>
</dbReference>
<keyword evidence="2" id="KW-0067">ATP-binding</keyword>
<gene>
    <name evidence="6" type="ordered locus">Cphy_1160</name>
</gene>
<keyword evidence="7" id="KW-1185">Reference proteome</keyword>
<dbReference type="GO" id="GO:0030983">
    <property type="term" value="F:mismatched DNA binding"/>
    <property type="evidence" value="ECO:0007669"/>
    <property type="project" value="InterPro"/>
</dbReference>
<dbReference type="OrthoDB" id="9802448at2"/>
<dbReference type="PANTHER" id="PTHR11361:SF152">
    <property type="entry name" value="DNA MISMATCH REPAIR PROTEIN"/>
    <property type="match status" value="1"/>
</dbReference>
<proteinExistence type="predicted"/>
<feature type="domain" description="DNA mismatch repair proteins mutS family" evidence="5">
    <location>
        <begin position="365"/>
        <end position="550"/>
    </location>
</feature>
<dbReference type="HOGENOM" id="CLU_030717_1_0_9"/>
<dbReference type="InterPro" id="IPR000432">
    <property type="entry name" value="DNA_mismatch_repair_MutS_C"/>
</dbReference>
<dbReference type="PANTHER" id="PTHR11361">
    <property type="entry name" value="DNA MISMATCH REPAIR PROTEIN MUTS FAMILY MEMBER"/>
    <property type="match status" value="1"/>
</dbReference>
<evidence type="ECO:0000256" key="2">
    <source>
        <dbReference type="ARBA" id="ARBA00022840"/>
    </source>
</evidence>
<dbReference type="EMBL" id="CP000885">
    <property type="protein sequence ID" value="ABX41538.1"/>
    <property type="molecule type" value="Genomic_DNA"/>
</dbReference>
<evidence type="ECO:0000256" key="1">
    <source>
        <dbReference type="ARBA" id="ARBA00022741"/>
    </source>
</evidence>
<evidence type="ECO:0000313" key="6">
    <source>
        <dbReference type="EMBL" id="ABX41538.1"/>
    </source>
</evidence>
<keyword evidence="4" id="KW-0812">Transmembrane</keyword>
<name>A9KN39_LACP7</name>
<dbReference type="GO" id="GO:0006298">
    <property type="term" value="P:mismatch repair"/>
    <property type="evidence" value="ECO:0007669"/>
    <property type="project" value="InterPro"/>
</dbReference>
<feature type="transmembrane region" description="Helical" evidence="4">
    <location>
        <begin position="170"/>
        <end position="202"/>
    </location>
</feature>
<evidence type="ECO:0000256" key="3">
    <source>
        <dbReference type="ARBA" id="ARBA00023125"/>
    </source>
</evidence>